<keyword evidence="2" id="KW-0808">Transferase</keyword>
<dbReference type="PROSITE" id="PS50011">
    <property type="entry name" value="PROTEIN_KINASE_DOM"/>
    <property type="match status" value="1"/>
</dbReference>
<dbReference type="PANTHER" id="PTHR24346:SF82">
    <property type="entry name" value="KP78A-RELATED"/>
    <property type="match status" value="1"/>
</dbReference>
<evidence type="ECO:0000259" key="9">
    <source>
        <dbReference type="PROSITE" id="PS50011"/>
    </source>
</evidence>
<evidence type="ECO:0000256" key="7">
    <source>
        <dbReference type="RuleBase" id="RU000304"/>
    </source>
</evidence>
<dbReference type="SUPFAM" id="SSF56112">
    <property type="entry name" value="Protein kinase-like (PK-like)"/>
    <property type="match status" value="1"/>
</dbReference>
<evidence type="ECO:0000256" key="4">
    <source>
        <dbReference type="ARBA" id="ARBA00022777"/>
    </source>
</evidence>
<dbReference type="AlphaFoldDB" id="A0ABD6EUU4"/>
<dbReference type="InterPro" id="IPR017441">
    <property type="entry name" value="Protein_kinase_ATP_BS"/>
</dbReference>
<dbReference type="Proteomes" id="UP001608902">
    <property type="component" value="Unassembled WGS sequence"/>
</dbReference>
<comment type="caution">
    <text evidence="10">The sequence shown here is derived from an EMBL/GenBank/DDBJ whole genome shotgun (WGS) entry which is preliminary data.</text>
</comment>
<comment type="similarity">
    <text evidence="7">Belongs to the protein kinase superfamily.</text>
</comment>
<dbReference type="GO" id="GO:0004674">
    <property type="term" value="F:protein serine/threonine kinase activity"/>
    <property type="evidence" value="ECO:0007669"/>
    <property type="project" value="UniProtKB-KW"/>
</dbReference>
<proteinExistence type="inferred from homology"/>
<feature type="region of interest" description="Disordered" evidence="8">
    <location>
        <begin position="291"/>
        <end position="329"/>
    </location>
</feature>
<dbReference type="InterPro" id="IPR000719">
    <property type="entry name" value="Prot_kinase_dom"/>
</dbReference>
<accession>A0ABD6EUU4</accession>
<dbReference type="PROSITE" id="PS00107">
    <property type="entry name" value="PROTEIN_KINASE_ATP"/>
    <property type="match status" value="1"/>
</dbReference>
<evidence type="ECO:0000313" key="11">
    <source>
        <dbReference type="Proteomes" id="UP001608902"/>
    </source>
</evidence>
<keyword evidence="3 6" id="KW-0547">Nucleotide-binding</keyword>
<dbReference type="GO" id="GO:0005524">
    <property type="term" value="F:ATP binding"/>
    <property type="evidence" value="ECO:0007669"/>
    <property type="project" value="UniProtKB-UniRule"/>
</dbReference>
<keyword evidence="1 7" id="KW-0723">Serine/threonine-protein kinase</keyword>
<evidence type="ECO:0000256" key="3">
    <source>
        <dbReference type="ARBA" id="ARBA00022741"/>
    </source>
</evidence>
<evidence type="ECO:0000256" key="5">
    <source>
        <dbReference type="ARBA" id="ARBA00022840"/>
    </source>
</evidence>
<keyword evidence="11" id="KW-1185">Reference proteome</keyword>
<organism evidence="10 11">
    <name type="scientific">Gnathostoma spinigerum</name>
    <dbReference type="NCBI Taxonomy" id="75299"/>
    <lineage>
        <taxon>Eukaryota</taxon>
        <taxon>Metazoa</taxon>
        <taxon>Ecdysozoa</taxon>
        <taxon>Nematoda</taxon>
        <taxon>Chromadorea</taxon>
        <taxon>Rhabditida</taxon>
        <taxon>Spirurina</taxon>
        <taxon>Gnathostomatomorpha</taxon>
        <taxon>Gnathostomatoidea</taxon>
        <taxon>Gnathostomatidae</taxon>
        <taxon>Gnathostoma</taxon>
    </lineage>
</organism>
<dbReference type="SMART" id="SM00220">
    <property type="entry name" value="S_TKc"/>
    <property type="match status" value="1"/>
</dbReference>
<evidence type="ECO:0000313" key="10">
    <source>
        <dbReference type="EMBL" id="MFH4981954.1"/>
    </source>
</evidence>
<sequence>MSNSSLEPTQKSSDPCVEIKALLLAHGVHIRKLIGSGAYAKVRLAWNDREDQLIAVKEIDRSSNSEFVRKFLPREIDIVRRLEHKNIIKVFDIIEMGAYICFLEEFGSRGDLLSLIKKEKRLEEEKGKFIFRQMVDALQYLEQMRVVHRDLKCENIVFDDCDNIKISDFGFSRYMLPGEKSRTFCGSRAYAAPEILRSQPYSGFGVDIWSAGVILYVMLVGLMPYDETKPRKMLEKQMRHRLSFPSRVNLTFEAKILIFDMLHPQPDKRKQCKDIIQTNWLKDTPYRVLSSKTTHSREDSFSPTTYSENARAGNSVAKKPDITAARLQT</sequence>
<dbReference type="Pfam" id="PF00069">
    <property type="entry name" value="Pkinase"/>
    <property type="match status" value="1"/>
</dbReference>
<feature type="domain" description="Protein kinase" evidence="9">
    <location>
        <begin position="28"/>
        <end position="281"/>
    </location>
</feature>
<reference evidence="10 11" key="1">
    <citation type="submission" date="2024-08" db="EMBL/GenBank/DDBJ databases">
        <title>Gnathostoma spinigerum genome.</title>
        <authorList>
            <person name="Gonzalez-Bertolin B."/>
            <person name="Monzon S."/>
            <person name="Zaballos A."/>
            <person name="Jimenez P."/>
            <person name="Dekumyoy P."/>
            <person name="Varona S."/>
            <person name="Cuesta I."/>
            <person name="Sumanam S."/>
            <person name="Adisakwattana P."/>
            <person name="Gasser R.B."/>
            <person name="Hernandez-Gonzalez A."/>
            <person name="Young N.D."/>
            <person name="Perteguer M.J."/>
        </authorList>
    </citation>
    <scope>NUCLEOTIDE SEQUENCE [LARGE SCALE GENOMIC DNA]</scope>
    <source>
        <strain evidence="10">AL3</strain>
        <tissue evidence="10">Liver</tissue>
    </source>
</reference>
<name>A0ABD6EUU4_9BILA</name>
<dbReference type="InterPro" id="IPR008271">
    <property type="entry name" value="Ser/Thr_kinase_AS"/>
</dbReference>
<protein>
    <recommendedName>
        <fullName evidence="9">Protein kinase domain-containing protein</fullName>
    </recommendedName>
</protein>
<evidence type="ECO:0000256" key="1">
    <source>
        <dbReference type="ARBA" id="ARBA00022527"/>
    </source>
</evidence>
<evidence type="ECO:0000256" key="2">
    <source>
        <dbReference type="ARBA" id="ARBA00022679"/>
    </source>
</evidence>
<dbReference type="PROSITE" id="PS00108">
    <property type="entry name" value="PROTEIN_KINASE_ST"/>
    <property type="match status" value="1"/>
</dbReference>
<keyword evidence="4" id="KW-0418">Kinase</keyword>
<feature type="binding site" evidence="6">
    <location>
        <position position="57"/>
    </location>
    <ligand>
        <name>ATP</name>
        <dbReference type="ChEBI" id="CHEBI:30616"/>
    </ligand>
</feature>
<dbReference type="FunFam" id="1.10.510.10:FF:000658">
    <property type="entry name" value="Protein CBG12184"/>
    <property type="match status" value="1"/>
</dbReference>
<keyword evidence="5 6" id="KW-0067">ATP-binding</keyword>
<evidence type="ECO:0000256" key="8">
    <source>
        <dbReference type="SAM" id="MobiDB-lite"/>
    </source>
</evidence>
<evidence type="ECO:0000256" key="6">
    <source>
        <dbReference type="PROSITE-ProRule" id="PRU10141"/>
    </source>
</evidence>
<dbReference type="PANTHER" id="PTHR24346">
    <property type="entry name" value="MAP/MICROTUBULE AFFINITY-REGULATING KINASE"/>
    <property type="match status" value="1"/>
</dbReference>
<dbReference type="EMBL" id="JBGFUD010008203">
    <property type="protein sequence ID" value="MFH4981954.1"/>
    <property type="molecule type" value="Genomic_DNA"/>
</dbReference>
<dbReference type="Gene3D" id="1.10.510.10">
    <property type="entry name" value="Transferase(Phosphotransferase) domain 1"/>
    <property type="match status" value="1"/>
</dbReference>
<gene>
    <name evidence="10" type="ORF">AB6A40_008663</name>
</gene>
<dbReference type="InterPro" id="IPR011009">
    <property type="entry name" value="Kinase-like_dom_sf"/>
</dbReference>